<gene>
    <name evidence="2" type="ORF">DL764_002055</name>
</gene>
<organism evidence="2 3">
    <name type="scientific">Monosporascus ibericus</name>
    <dbReference type="NCBI Taxonomy" id="155417"/>
    <lineage>
        <taxon>Eukaryota</taxon>
        <taxon>Fungi</taxon>
        <taxon>Dikarya</taxon>
        <taxon>Ascomycota</taxon>
        <taxon>Pezizomycotina</taxon>
        <taxon>Sordariomycetes</taxon>
        <taxon>Xylariomycetidae</taxon>
        <taxon>Xylariales</taxon>
        <taxon>Xylariales incertae sedis</taxon>
        <taxon>Monosporascus</taxon>
    </lineage>
</organism>
<evidence type="ECO:0000313" key="3">
    <source>
        <dbReference type="Proteomes" id="UP000293360"/>
    </source>
</evidence>
<dbReference type="STRING" id="155417.A0A4Q4TM31"/>
<protein>
    <submittedName>
        <fullName evidence="2">Uncharacterized protein</fullName>
    </submittedName>
</protein>
<dbReference type="Proteomes" id="UP000293360">
    <property type="component" value="Unassembled WGS sequence"/>
</dbReference>
<dbReference type="AlphaFoldDB" id="A0A4Q4TM31"/>
<feature type="region of interest" description="Disordered" evidence="1">
    <location>
        <begin position="149"/>
        <end position="182"/>
    </location>
</feature>
<dbReference type="OrthoDB" id="1716816at2759"/>
<dbReference type="EMBL" id="QJNU01000070">
    <property type="protein sequence ID" value="RYP08195.1"/>
    <property type="molecule type" value="Genomic_DNA"/>
</dbReference>
<evidence type="ECO:0000256" key="1">
    <source>
        <dbReference type="SAM" id="MobiDB-lite"/>
    </source>
</evidence>
<keyword evidence="3" id="KW-1185">Reference proteome</keyword>
<accession>A0A4Q4TM31</accession>
<name>A0A4Q4TM31_9PEZI</name>
<comment type="caution">
    <text evidence="2">The sequence shown here is derived from an EMBL/GenBank/DDBJ whole genome shotgun (WGS) entry which is preliminary data.</text>
</comment>
<proteinExistence type="predicted"/>
<evidence type="ECO:0000313" key="2">
    <source>
        <dbReference type="EMBL" id="RYP08195.1"/>
    </source>
</evidence>
<sequence length="182" mass="19956">MFANRVIHYSGAYLSFICDLNLPLASLHGLSGEMEENDEGLPILDGNTEADRQWLMNFFGRKATFLLGVDGGKVNTELSPAVKGNGHVPKSSVAMLNGVRAPDPRVRFRADYTSWLYDAMPGMAKFHTLVFASDLRGPIRKRIAQLSSEGFAPGGSSQPREVQHRAHCQSAPAWGRKTAPRT</sequence>
<reference evidence="2 3" key="1">
    <citation type="submission" date="2018-06" db="EMBL/GenBank/DDBJ databases">
        <title>Complete Genomes of Monosporascus.</title>
        <authorList>
            <person name="Robinson A.J."/>
            <person name="Natvig D.O."/>
        </authorList>
    </citation>
    <scope>NUCLEOTIDE SEQUENCE [LARGE SCALE GENOMIC DNA]</scope>
    <source>
        <strain evidence="2 3">CBS 110550</strain>
    </source>
</reference>